<evidence type="ECO:0000256" key="1">
    <source>
        <dbReference type="SAM" id="Phobius"/>
    </source>
</evidence>
<keyword evidence="2" id="KW-0808">Transferase</keyword>
<gene>
    <name evidence="2" type="ORF">FHS77_002590</name>
</gene>
<comment type="caution">
    <text evidence="2">The sequence shown here is derived from an EMBL/GenBank/DDBJ whole genome shotgun (WGS) entry which is preliminary data.</text>
</comment>
<feature type="transmembrane region" description="Helical" evidence="1">
    <location>
        <begin position="56"/>
        <end position="75"/>
    </location>
</feature>
<keyword evidence="1" id="KW-0472">Membrane</keyword>
<keyword evidence="3" id="KW-1185">Reference proteome</keyword>
<proteinExistence type="predicted"/>
<sequence length="201" mass="22539">MNILNELTVHQFVTRLLMMLVVTAFYGAWISLLATWLDDKRPQREGHLSLNPAANISYGGLAMAVLFSHGWIRPIRLSAASKASQMLRILLIILIGSAVALITIPILDILRPYIHQALSRTSGYYVLYSVQVIQEQMLGLVLISLVPLPGFLAGNLWRIILPKSDSKLIKFEPLCLSLMIIILILGWFPDTSQLLKMLHLI</sequence>
<feature type="transmembrane region" description="Helical" evidence="1">
    <location>
        <begin position="137"/>
        <end position="157"/>
    </location>
</feature>
<protein>
    <submittedName>
        <fullName evidence="2">Glucan phosphoethanolaminetransferase (Alkaline phosphatase superfamily)</fullName>
    </submittedName>
</protein>
<dbReference type="AlphaFoldDB" id="A0A841LZS8"/>
<keyword evidence="1" id="KW-1133">Transmembrane helix</keyword>
<reference evidence="2 3" key="1">
    <citation type="submission" date="2020-08" db="EMBL/GenBank/DDBJ databases">
        <title>Genomic Encyclopedia of Type Strains, Phase IV (KMG-IV): sequencing the most valuable type-strain genomes for metagenomic binning, comparative biology and taxonomic classification.</title>
        <authorList>
            <person name="Goeker M."/>
        </authorList>
    </citation>
    <scope>NUCLEOTIDE SEQUENCE [LARGE SCALE GENOMIC DNA]</scope>
    <source>
        <strain evidence="2 3">DSM 22336</strain>
    </source>
</reference>
<evidence type="ECO:0000313" key="3">
    <source>
        <dbReference type="Proteomes" id="UP000555393"/>
    </source>
</evidence>
<dbReference type="RefSeq" id="WP_184223920.1">
    <property type="nucleotide sequence ID" value="NZ_JACIIU010000015.1"/>
</dbReference>
<organism evidence="2 3">
    <name type="scientific">Paenochrobactrum gallinarii</name>
    <dbReference type="NCBI Taxonomy" id="643673"/>
    <lineage>
        <taxon>Bacteria</taxon>
        <taxon>Pseudomonadati</taxon>
        <taxon>Pseudomonadota</taxon>
        <taxon>Alphaproteobacteria</taxon>
        <taxon>Hyphomicrobiales</taxon>
        <taxon>Brucellaceae</taxon>
        <taxon>Paenochrobactrum</taxon>
    </lineage>
</organism>
<dbReference type="EMBL" id="JACIIU010000015">
    <property type="protein sequence ID" value="MBB6262022.1"/>
    <property type="molecule type" value="Genomic_DNA"/>
</dbReference>
<feature type="transmembrane region" description="Helical" evidence="1">
    <location>
        <begin position="87"/>
        <end position="107"/>
    </location>
</feature>
<evidence type="ECO:0000313" key="2">
    <source>
        <dbReference type="EMBL" id="MBB6262022.1"/>
    </source>
</evidence>
<name>A0A841LZS8_9HYPH</name>
<dbReference type="GO" id="GO:0016740">
    <property type="term" value="F:transferase activity"/>
    <property type="evidence" value="ECO:0007669"/>
    <property type="project" value="UniProtKB-KW"/>
</dbReference>
<feature type="transmembrane region" description="Helical" evidence="1">
    <location>
        <begin position="12"/>
        <end position="36"/>
    </location>
</feature>
<keyword evidence="1" id="KW-0812">Transmembrane</keyword>
<feature type="transmembrane region" description="Helical" evidence="1">
    <location>
        <begin position="169"/>
        <end position="188"/>
    </location>
</feature>
<accession>A0A841LZS8</accession>
<dbReference type="Proteomes" id="UP000555393">
    <property type="component" value="Unassembled WGS sequence"/>
</dbReference>